<dbReference type="InterPro" id="IPR016541">
    <property type="entry name" value="UCP008505"/>
</dbReference>
<dbReference type="AlphaFoldDB" id="A0A7X5V4W3"/>
<evidence type="ECO:0008006" key="3">
    <source>
        <dbReference type="Google" id="ProtNLM"/>
    </source>
</evidence>
<name>A0A7X5V4W3_9SPHN</name>
<dbReference type="RefSeq" id="WP_167301457.1">
    <property type="nucleotide sequence ID" value="NZ_JAASQV010000006.1"/>
</dbReference>
<dbReference type="Pfam" id="PF14367">
    <property type="entry name" value="DUF4411"/>
    <property type="match status" value="1"/>
</dbReference>
<keyword evidence="2" id="KW-1185">Reference proteome</keyword>
<comment type="caution">
    <text evidence="1">The sequence shown here is derived from an EMBL/GenBank/DDBJ whole genome shotgun (WGS) entry which is preliminary data.</text>
</comment>
<reference evidence="1 2" key="1">
    <citation type="submission" date="2020-03" db="EMBL/GenBank/DDBJ databases">
        <title>Genomic Encyclopedia of Type Strains, Phase IV (KMG-IV): sequencing the most valuable type-strain genomes for metagenomic binning, comparative biology and taxonomic classification.</title>
        <authorList>
            <person name="Goeker M."/>
        </authorList>
    </citation>
    <scope>NUCLEOTIDE SEQUENCE [LARGE SCALE GENOMIC DNA]</scope>
    <source>
        <strain evidence="1 2">DSM 4733</strain>
    </source>
</reference>
<dbReference type="Proteomes" id="UP000564677">
    <property type="component" value="Unassembled WGS sequence"/>
</dbReference>
<gene>
    <name evidence="1" type="ORF">FHR20_004259</name>
</gene>
<organism evidence="1 2">
    <name type="scientific">Sphingomonas leidyi</name>
    <dbReference type="NCBI Taxonomy" id="68569"/>
    <lineage>
        <taxon>Bacteria</taxon>
        <taxon>Pseudomonadati</taxon>
        <taxon>Pseudomonadota</taxon>
        <taxon>Alphaproteobacteria</taxon>
        <taxon>Sphingomonadales</taxon>
        <taxon>Sphingomonadaceae</taxon>
        <taxon>Sphingomonas</taxon>
    </lineage>
</organism>
<accession>A0A7X5V4W3</accession>
<evidence type="ECO:0000313" key="2">
    <source>
        <dbReference type="Proteomes" id="UP000564677"/>
    </source>
</evidence>
<proteinExistence type="predicted"/>
<evidence type="ECO:0000313" key="1">
    <source>
        <dbReference type="EMBL" id="NIJ67277.1"/>
    </source>
</evidence>
<dbReference type="EMBL" id="JAASQV010000006">
    <property type="protein sequence ID" value="NIJ67277.1"/>
    <property type="molecule type" value="Genomic_DNA"/>
</dbReference>
<protein>
    <recommendedName>
        <fullName evidence="3">DUF4411 family protein</fullName>
    </recommendedName>
</protein>
<sequence length="165" mass="18493">MLYLLDADTLITGDRRAYPLRRFPVFWEWLRHQGTLGNVKIPLEQFEEVTSGRGDIVDWLCTEDCRAALILAEDLDPALVADTTLQGYGPLDENGVELVGRDPFLVAYGRVEPGERTVVSFEVSKPGKQGANRKVPDVCRDFGVPCCSLFDMIEALDFTTAWQQP</sequence>